<evidence type="ECO:0000256" key="10">
    <source>
        <dbReference type="RuleBase" id="RU361185"/>
    </source>
</evidence>
<dbReference type="InterPro" id="IPR011013">
    <property type="entry name" value="Gal_mutarotase_sf_dom"/>
</dbReference>
<dbReference type="GO" id="GO:0006491">
    <property type="term" value="P:N-glycan processing"/>
    <property type="evidence" value="ECO:0007669"/>
    <property type="project" value="TreeGrafter"/>
</dbReference>
<feature type="signal peptide" evidence="11">
    <location>
        <begin position="1"/>
        <end position="21"/>
    </location>
</feature>
<evidence type="ECO:0000256" key="2">
    <source>
        <dbReference type="ARBA" id="ARBA00004833"/>
    </source>
</evidence>
<evidence type="ECO:0000259" key="13">
    <source>
        <dbReference type="Pfam" id="PF13802"/>
    </source>
</evidence>
<dbReference type="EMBL" id="JABELV010000068">
    <property type="protein sequence ID" value="KAG7535881.1"/>
    <property type="molecule type" value="Genomic_DNA"/>
</dbReference>
<evidence type="ECO:0000256" key="5">
    <source>
        <dbReference type="ARBA" id="ARBA00022801"/>
    </source>
</evidence>
<comment type="subcellular location">
    <subcellularLocation>
        <location evidence="1">Endoplasmic reticulum</location>
    </subcellularLocation>
</comment>
<accession>A0A8K0JKD5</accession>
<evidence type="ECO:0000256" key="9">
    <source>
        <dbReference type="ARBA" id="ARBA00042895"/>
    </source>
</evidence>
<feature type="domain" description="Glycoside hydrolase family 31 N-terminal" evidence="13">
    <location>
        <begin position="90"/>
        <end position="352"/>
    </location>
</feature>
<dbReference type="PROSITE" id="PS00129">
    <property type="entry name" value="GLYCOSYL_HYDROL_F31_1"/>
    <property type="match status" value="1"/>
</dbReference>
<evidence type="ECO:0000313" key="16">
    <source>
        <dbReference type="EMBL" id="KAG7535881.1"/>
    </source>
</evidence>
<proteinExistence type="inferred from homology"/>
<dbReference type="InterPro" id="IPR048395">
    <property type="entry name" value="Glyco_hydro_31_C"/>
</dbReference>
<dbReference type="CDD" id="cd06603">
    <property type="entry name" value="GH31_GANC_GANAB_alpha"/>
    <property type="match status" value="1"/>
</dbReference>
<evidence type="ECO:0000256" key="8">
    <source>
        <dbReference type="ARBA" id="ARBA00023295"/>
    </source>
</evidence>
<feature type="domain" description="Glycoside hydrolase family 31 TIM barrel" evidence="12">
    <location>
        <begin position="395"/>
        <end position="724"/>
    </location>
</feature>
<dbReference type="AlphaFoldDB" id="A0A8K0JKD5"/>
<dbReference type="SUPFAM" id="SSF51011">
    <property type="entry name" value="Glycosyl hydrolase domain"/>
    <property type="match status" value="1"/>
</dbReference>
<organism evidence="16 17">
    <name type="scientific">Filobasidium floriforme</name>
    <dbReference type="NCBI Taxonomy" id="5210"/>
    <lineage>
        <taxon>Eukaryota</taxon>
        <taxon>Fungi</taxon>
        <taxon>Dikarya</taxon>
        <taxon>Basidiomycota</taxon>
        <taxon>Agaricomycotina</taxon>
        <taxon>Tremellomycetes</taxon>
        <taxon>Filobasidiales</taxon>
        <taxon>Filobasidiaceae</taxon>
        <taxon>Filobasidium</taxon>
    </lineage>
</organism>
<evidence type="ECO:0000256" key="7">
    <source>
        <dbReference type="ARBA" id="ARBA00023180"/>
    </source>
</evidence>
<evidence type="ECO:0000256" key="3">
    <source>
        <dbReference type="ARBA" id="ARBA00007806"/>
    </source>
</evidence>
<dbReference type="InterPro" id="IPR033403">
    <property type="entry name" value="DUF5110"/>
</dbReference>
<keyword evidence="7" id="KW-0325">Glycoprotein</keyword>
<dbReference type="SUPFAM" id="SSF74650">
    <property type="entry name" value="Galactose mutarotase-like"/>
    <property type="match status" value="1"/>
</dbReference>
<evidence type="ECO:0000256" key="1">
    <source>
        <dbReference type="ARBA" id="ARBA00004240"/>
    </source>
</evidence>
<feature type="chain" id="PRO_5035448081" description="Glucosidase II subunit alpha" evidence="11">
    <location>
        <begin position="22"/>
        <end position="982"/>
    </location>
</feature>
<gene>
    <name evidence="16" type="ORF">FFLO_03627</name>
</gene>
<dbReference type="Pfam" id="PF17137">
    <property type="entry name" value="DUF5110"/>
    <property type="match status" value="1"/>
</dbReference>
<evidence type="ECO:0000256" key="4">
    <source>
        <dbReference type="ARBA" id="ARBA00022729"/>
    </source>
</evidence>
<dbReference type="InterPro" id="IPR013780">
    <property type="entry name" value="Glyco_hydro_b"/>
</dbReference>
<dbReference type="Pfam" id="PF01055">
    <property type="entry name" value="Glyco_hydro_31_2nd"/>
    <property type="match status" value="1"/>
</dbReference>
<dbReference type="InterPro" id="IPR030458">
    <property type="entry name" value="Glyco_hydro_31_AS"/>
</dbReference>
<evidence type="ECO:0000259" key="12">
    <source>
        <dbReference type="Pfam" id="PF01055"/>
    </source>
</evidence>
<dbReference type="Gene3D" id="3.20.20.80">
    <property type="entry name" value="Glycosidases"/>
    <property type="match status" value="1"/>
</dbReference>
<evidence type="ECO:0000256" key="11">
    <source>
        <dbReference type="SAM" id="SignalP"/>
    </source>
</evidence>
<dbReference type="GO" id="GO:0005975">
    <property type="term" value="P:carbohydrate metabolic process"/>
    <property type="evidence" value="ECO:0007669"/>
    <property type="project" value="InterPro"/>
</dbReference>
<feature type="domain" description="DUF5110" evidence="14">
    <location>
        <begin position="842"/>
        <end position="890"/>
    </location>
</feature>
<comment type="caution">
    <text evidence="16">The sequence shown here is derived from an EMBL/GenBank/DDBJ whole genome shotgun (WGS) entry which is preliminary data.</text>
</comment>
<reference evidence="16" key="1">
    <citation type="submission" date="2020-04" db="EMBL/GenBank/DDBJ databases">
        <title>Analysis of mating type loci in Filobasidium floriforme.</title>
        <authorList>
            <person name="Nowrousian M."/>
        </authorList>
    </citation>
    <scope>NUCLEOTIDE SEQUENCE</scope>
    <source>
        <strain evidence="16">CBS 6242</strain>
    </source>
</reference>
<name>A0A8K0JKD5_9TREE</name>
<dbReference type="InterPro" id="IPR025887">
    <property type="entry name" value="Glyco_hydro_31_N_dom"/>
</dbReference>
<dbReference type="Gene3D" id="2.60.40.1760">
    <property type="entry name" value="glycosyl hydrolase (family 31)"/>
    <property type="match status" value="1"/>
</dbReference>
<comment type="pathway">
    <text evidence="2">Glycan metabolism; N-glycan metabolism.</text>
</comment>
<evidence type="ECO:0000259" key="15">
    <source>
        <dbReference type="Pfam" id="PF21365"/>
    </source>
</evidence>
<dbReference type="InterPro" id="IPR000322">
    <property type="entry name" value="Glyco_hydro_31_TIM"/>
</dbReference>
<evidence type="ECO:0000256" key="6">
    <source>
        <dbReference type="ARBA" id="ARBA00022824"/>
    </source>
</evidence>
<evidence type="ECO:0000313" key="17">
    <source>
        <dbReference type="Proteomes" id="UP000812966"/>
    </source>
</evidence>
<keyword evidence="17" id="KW-1185">Reference proteome</keyword>
<keyword evidence="4 11" id="KW-0732">Signal</keyword>
<protein>
    <recommendedName>
        <fullName evidence="9">Glucosidase II subunit alpha</fullName>
    </recommendedName>
</protein>
<sequence length="982" mass="110995">MILSTWLAALTIVAAPLQVMAAKNHDFKLCQQQSFCRRLRGIADRASKDEGFTSPYSLLPPVPNKGGSAGASWTFPMKTSLYKDVEFELQLDILEQGDGIARIRVDEVNSNLSWKRYNETSKWALLEAEPARADLSSVTEKTSQGGKVNTFNYGASGDLSLEIRHEPLLITFKQGGETVMIINDRNLFHMEHFRRREDFFFEENNENDTIESAIDGAEGDQVVLSPTGKEKEKVDTKWFEGEPDKDAFEERWKTWADAKPKGPEGFSVDITFPGTEHIYGLAEHASPLSLRSTDGSAEGTFSEPYRLYNVDIFEYEADSPMSLYGNIPMVHAQTSKHSVGVLNLVGSETLVDVKHPKSGVQTQWMSESGIMDLFILPGPKPKDLFRQYAGLTGYTPIPPLWSIAYHQCRWNYLDQHDVLDVNRRFDEEDIPLDVTWLDIEYAAEHKYFDWDKKQFPDPVKMQNEVGALGRKMVAIVDPHIKKSDNFRVYKDATEKDIITKRNDKTSNFEGWCWTGSSVWVDFFNPKSWDWWTEMFSFKVWEDSTKFLYIWNDMNEPSVFDGPEISMPRDNVHYGGWEHRDVHNINGATFQKATFDALLERESPKKRPFVLSRSFFPGSQRYGAIWTGDNMGTWEHMAGQTAMLLSLNICGMTFAGADVGGFFGNPSVEMLIRWYQAGAFMPFFRAHAHIDTKRREPYLFDEPYKGIMRDTIRLRYQMLPVWYTAFHEASLSGAPTMRPQYAMFPEDSLGFAIDDQYYIGDSGLLVKPVTAAGVEDTVVYLSDNQPYYNYFSHRVYPASKRSRHVKVPTPLETFPVLLQGGYILPIRARARKASTLMWRDPFTLIVAVGADGNASGRLYVDDGDSYDYESGQFVWREFKLDGSGKTSTLSNHNLATGDQAAGDLVKFSPSSGPWAEGISTVQVEQIVVLGLKSKPTSVQASGTDLEWSWVAGSSASTGSEGDASKLTIKNPKLKIVDDWSITL</sequence>
<dbReference type="GO" id="GO:0017177">
    <property type="term" value="C:glucosidase II complex"/>
    <property type="evidence" value="ECO:0007669"/>
    <property type="project" value="TreeGrafter"/>
</dbReference>
<dbReference type="Pfam" id="PF21365">
    <property type="entry name" value="Glyco_hydro_31_3rd"/>
    <property type="match status" value="1"/>
</dbReference>
<dbReference type="Pfam" id="PF13802">
    <property type="entry name" value="Gal_mutarotas_2"/>
    <property type="match status" value="1"/>
</dbReference>
<comment type="similarity">
    <text evidence="3 10">Belongs to the glycosyl hydrolase 31 family.</text>
</comment>
<keyword evidence="5 10" id="KW-0378">Hydrolase</keyword>
<dbReference type="Gene3D" id="2.60.40.1180">
    <property type="entry name" value="Golgi alpha-mannosidase II"/>
    <property type="match status" value="2"/>
</dbReference>
<keyword evidence="6" id="KW-0256">Endoplasmic reticulum</keyword>
<dbReference type="GO" id="GO:0030246">
    <property type="term" value="F:carbohydrate binding"/>
    <property type="evidence" value="ECO:0007669"/>
    <property type="project" value="InterPro"/>
</dbReference>
<dbReference type="CDD" id="cd14752">
    <property type="entry name" value="GH31_N"/>
    <property type="match status" value="1"/>
</dbReference>
<dbReference type="GO" id="GO:0090599">
    <property type="term" value="F:alpha-glucosidase activity"/>
    <property type="evidence" value="ECO:0007669"/>
    <property type="project" value="TreeGrafter"/>
</dbReference>
<evidence type="ECO:0000259" key="14">
    <source>
        <dbReference type="Pfam" id="PF17137"/>
    </source>
</evidence>
<dbReference type="SUPFAM" id="SSF51445">
    <property type="entry name" value="(Trans)glycosidases"/>
    <property type="match status" value="1"/>
</dbReference>
<dbReference type="PANTHER" id="PTHR22762:SF54">
    <property type="entry name" value="BCDNA.GH04962"/>
    <property type="match status" value="1"/>
</dbReference>
<dbReference type="PANTHER" id="PTHR22762">
    <property type="entry name" value="ALPHA-GLUCOSIDASE"/>
    <property type="match status" value="1"/>
</dbReference>
<feature type="domain" description="Glycosyl hydrolase family 31 C-terminal" evidence="15">
    <location>
        <begin position="732"/>
        <end position="823"/>
    </location>
</feature>
<keyword evidence="8 10" id="KW-0326">Glycosidase</keyword>
<dbReference type="InterPro" id="IPR017853">
    <property type="entry name" value="GH"/>
</dbReference>
<dbReference type="Proteomes" id="UP000812966">
    <property type="component" value="Unassembled WGS sequence"/>
</dbReference>